<dbReference type="Proteomes" id="UP000050794">
    <property type="component" value="Unassembled WGS sequence"/>
</dbReference>
<reference evidence="1 2" key="2">
    <citation type="submission" date="2018-11" db="EMBL/GenBank/DDBJ databases">
        <authorList>
            <consortium name="Pathogen Informatics"/>
        </authorList>
    </citation>
    <scope>NUCLEOTIDE SEQUENCE [LARGE SCALE GENOMIC DNA]</scope>
</reference>
<gene>
    <name evidence="1" type="ORF">TCNE_LOCUS11126</name>
</gene>
<evidence type="ECO:0000313" key="2">
    <source>
        <dbReference type="Proteomes" id="UP000050794"/>
    </source>
</evidence>
<protein>
    <submittedName>
        <fullName evidence="1 3">Uncharacterized protein</fullName>
    </submittedName>
</protein>
<dbReference type="AlphaFoldDB" id="A0A183URK6"/>
<keyword evidence="2" id="KW-1185">Reference proteome</keyword>
<dbReference type="WBParaSite" id="TCNE_0001112601-mRNA-1">
    <property type="protein sequence ID" value="TCNE_0001112601-mRNA-1"/>
    <property type="gene ID" value="TCNE_0001112601"/>
</dbReference>
<dbReference type="EMBL" id="UYWY01020747">
    <property type="protein sequence ID" value="VDM42447.1"/>
    <property type="molecule type" value="Genomic_DNA"/>
</dbReference>
<name>A0A183URK6_TOXCA</name>
<sequence>MEKRILSPSHSNGPGIEEEDFQIYAQRCFRNWRRGDQTRCVTMAHTMEERTLSPSRSNGLGIEGEEFEIYAW</sequence>
<evidence type="ECO:0000313" key="3">
    <source>
        <dbReference type="WBParaSite" id="TCNE_0001112601-mRNA-1"/>
    </source>
</evidence>
<evidence type="ECO:0000313" key="1">
    <source>
        <dbReference type="EMBL" id="VDM42447.1"/>
    </source>
</evidence>
<organism evidence="2 3">
    <name type="scientific">Toxocara canis</name>
    <name type="common">Canine roundworm</name>
    <dbReference type="NCBI Taxonomy" id="6265"/>
    <lineage>
        <taxon>Eukaryota</taxon>
        <taxon>Metazoa</taxon>
        <taxon>Ecdysozoa</taxon>
        <taxon>Nematoda</taxon>
        <taxon>Chromadorea</taxon>
        <taxon>Rhabditida</taxon>
        <taxon>Spirurina</taxon>
        <taxon>Ascaridomorpha</taxon>
        <taxon>Ascaridoidea</taxon>
        <taxon>Toxocaridae</taxon>
        <taxon>Toxocara</taxon>
    </lineage>
</organism>
<proteinExistence type="predicted"/>
<reference evidence="3" key="1">
    <citation type="submission" date="2016-06" db="UniProtKB">
        <authorList>
            <consortium name="WormBaseParasite"/>
        </authorList>
    </citation>
    <scope>IDENTIFICATION</scope>
</reference>
<accession>A0A183URK6</accession>